<dbReference type="PROSITE" id="PS00383">
    <property type="entry name" value="TYR_PHOSPHATASE_1"/>
    <property type="match status" value="1"/>
</dbReference>
<protein>
    <submittedName>
        <fullName evidence="2">Tyrosine phosphatase family-domain-containing protein</fullName>
    </submittedName>
</protein>
<gene>
    <name evidence="2" type="ORF">BKA67DRAFT_566937</name>
</gene>
<dbReference type="PROSITE" id="PS50056">
    <property type="entry name" value="TYR_PHOSPHATASE_2"/>
    <property type="match status" value="1"/>
</dbReference>
<reference evidence="2" key="1">
    <citation type="journal article" date="2021" name="Nat. Commun.">
        <title>Genetic determinants of endophytism in the Arabidopsis root mycobiome.</title>
        <authorList>
            <person name="Mesny F."/>
            <person name="Miyauchi S."/>
            <person name="Thiergart T."/>
            <person name="Pickel B."/>
            <person name="Atanasova L."/>
            <person name="Karlsson M."/>
            <person name="Huettel B."/>
            <person name="Barry K.W."/>
            <person name="Haridas S."/>
            <person name="Chen C."/>
            <person name="Bauer D."/>
            <person name="Andreopoulos W."/>
            <person name="Pangilinan J."/>
            <person name="LaButti K."/>
            <person name="Riley R."/>
            <person name="Lipzen A."/>
            <person name="Clum A."/>
            <person name="Drula E."/>
            <person name="Henrissat B."/>
            <person name="Kohler A."/>
            <person name="Grigoriev I.V."/>
            <person name="Martin F.M."/>
            <person name="Hacquard S."/>
        </authorList>
    </citation>
    <scope>NUCLEOTIDE SEQUENCE</scope>
    <source>
        <strain evidence="2">MPI-SDFR-AT-0073</strain>
    </source>
</reference>
<dbReference type="InterPro" id="IPR016130">
    <property type="entry name" value="Tyr_Pase_AS"/>
</dbReference>
<comment type="caution">
    <text evidence="2">The sequence shown here is derived from an EMBL/GenBank/DDBJ whole genome shotgun (WGS) entry which is preliminary data.</text>
</comment>
<dbReference type="PANTHER" id="PTHR31126:SF1">
    <property type="entry name" value="TYROSINE SPECIFIC PROTEIN PHOSPHATASES DOMAIN-CONTAINING PROTEIN"/>
    <property type="match status" value="1"/>
</dbReference>
<dbReference type="Gene3D" id="3.90.190.10">
    <property type="entry name" value="Protein tyrosine phosphatase superfamily"/>
    <property type="match status" value="1"/>
</dbReference>
<dbReference type="InterPro" id="IPR029021">
    <property type="entry name" value="Prot-tyrosine_phosphatase-like"/>
</dbReference>
<dbReference type="SUPFAM" id="SSF52799">
    <property type="entry name" value="(Phosphotyrosine protein) phosphatases II"/>
    <property type="match status" value="1"/>
</dbReference>
<dbReference type="InterPro" id="IPR000387">
    <property type="entry name" value="Tyr_Pase_dom"/>
</dbReference>
<feature type="domain" description="Tyrosine specific protein phosphatases" evidence="1">
    <location>
        <begin position="147"/>
        <end position="233"/>
    </location>
</feature>
<organism evidence="2 3">
    <name type="scientific">Truncatella angustata</name>
    <dbReference type="NCBI Taxonomy" id="152316"/>
    <lineage>
        <taxon>Eukaryota</taxon>
        <taxon>Fungi</taxon>
        <taxon>Dikarya</taxon>
        <taxon>Ascomycota</taxon>
        <taxon>Pezizomycotina</taxon>
        <taxon>Sordariomycetes</taxon>
        <taxon>Xylariomycetidae</taxon>
        <taxon>Amphisphaeriales</taxon>
        <taxon>Sporocadaceae</taxon>
        <taxon>Truncatella</taxon>
    </lineage>
</organism>
<dbReference type="Proteomes" id="UP000758603">
    <property type="component" value="Unassembled WGS sequence"/>
</dbReference>
<dbReference type="RefSeq" id="XP_045956856.1">
    <property type="nucleotide sequence ID" value="XM_046102940.1"/>
</dbReference>
<dbReference type="GeneID" id="70131832"/>
<dbReference type="PANTHER" id="PTHR31126">
    <property type="entry name" value="TYROSINE-PROTEIN PHOSPHATASE"/>
    <property type="match status" value="1"/>
</dbReference>
<dbReference type="Pfam" id="PF13350">
    <property type="entry name" value="Y_phosphatase3"/>
    <property type="match status" value="1"/>
</dbReference>
<dbReference type="EMBL" id="JAGPXC010000005">
    <property type="protein sequence ID" value="KAH6652579.1"/>
    <property type="molecule type" value="Genomic_DNA"/>
</dbReference>
<evidence type="ECO:0000313" key="2">
    <source>
        <dbReference type="EMBL" id="KAH6652579.1"/>
    </source>
</evidence>
<dbReference type="AlphaFoldDB" id="A0A9P8ZX28"/>
<dbReference type="InterPro" id="IPR026893">
    <property type="entry name" value="Tyr/Ser_Pase_IphP-type"/>
</dbReference>
<sequence length="287" mass="31724">MPAQSQPSLPCPPFVHIEGVPNFRDIGGYPIARQPGKFICNATIYRSANPSGVTEEGITRLRGLAITKVFDLRSDREIEESTKKGWGAIKVWDSAARVPASVFMDSDFADGHRGQRDYNLSKEGHDGFIRYYWDILNSASSANNTLQPFEKILTHLAQESSSKPEPILIHCSLGKDRTGVICSLILSLCGVADDLIAHEYALTAVGIREKIAQIITEIRPNGPGISEEEKRFFGSKKEAMQGFLDSIRRNGGMEQYVIRSGILMSEQVGQLRRNLMTELPVGEKGTN</sequence>
<keyword evidence="3" id="KW-1185">Reference proteome</keyword>
<proteinExistence type="predicted"/>
<evidence type="ECO:0000313" key="3">
    <source>
        <dbReference type="Proteomes" id="UP000758603"/>
    </source>
</evidence>
<evidence type="ECO:0000259" key="1">
    <source>
        <dbReference type="PROSITE" id="PS50056"/>
    </source>
</evidence>
<dbReference type="OrthoDB" id="449382at2759"/>
<accession>A0A9P8ZX28</accession>
<name>A0A9P8ZX28_9PEZI</name>
<dbReference type="GO" id="GO:0004721">
    <property type="term" value="F:phosphoprotein phosphatase activity"/>
    <property type="evidence" value="ECO:0007669"/>
    <property type="project" value="InterPro"/>
</dbReference>